<dbReference type="CTD" id="735"/>
<dbReference type="InParanoid" id="W5N031"/>
<dbReference type="SMART" id="SM00192">
    <property type="entry name" value="LDLa"/>
    <property type="match status" value="1"/>
</dbReference>
<dbReference type="InterPro" id="IPR036055">
    <property type="entry name" value="LDL_receptor-like_sf"/>
</dbReference>
<evidence type="ECO:0000256" key="2">
    <source>
        <dbReference type="ARBA" id="ARBA00004613"/>
    </source>
</evidence>
<evidence type="ECO:0000256" key="6">
    <source>
        <dbReference type="ARBA" id="ARBA00022525"/>
    </source>
</evidence>
<dbReference type="SMART" id="SM00457">
    <property type="entry name" value="MACPF"/>
    <property type="match status" value="1"/>
</dbReference>
<dbReference type="GO" id="GO:0006958">
    <property type="term" value="P:complement activation, classical pathway"/>
    <property type="evidence" value="ECO:0007669"/>
    <property type="project" value="UniProtKB-KW"/>
</dbReference>
<protein>
    <recommendedName>
        <fullName evidence="4">Complement component C9</fullName>
    </recommendedName>
</protein>
<dbReference type="GeneTree" id="ENSGT00940000159777"/>
<dbReference type="Ensembl" id="ENSLOCT00000014019.1">
    <property type="protein sequence ID" value="ENSLOCP00000013990.1"/>
    <property type="gene ID" value="ENSLOCG00000011377.1"/>
</dbReference>
<dbReference type="GO" id="GO:0005579">
    <property type="term" value="C:membrane attack complex"/>
    <property type="evidence" value="ECO:0000318"/>
    <property type="project" value="GO_Central"/>
</dbReference>
<dbReference type="GO" id="GO:0031640">
    <property type="term" value="P:killing of cells of another organism"/>
    <property type="evidence" value="ECO:0007669"/>
    <property type="project" value="UniProtKB-KW"/>
</dbReference>
<keyword evidence="6" id="KW-0964">Secreted</keyword>
<dbReference type="GO" id="GO:0006956">
    <property type="term" value="P:complement activation"/>
    <property type="evidence" value="ECO:0000318"/>
    <property type="project" value="GO_Central"/>
</dbReference>
<organism evidence="25 26">
    <name type="scientific">Lepisosteus oculatus</name>
    <name type="common">Spotted gar</name>
    <dbReference type="NCBI Taxonomy" id="7918"/>
    <lineage>
        <taxon>Eukaryota</taxon>
        <taxon>Metazoa</taxon>
        <taxon>Chordata</taxon>
        <taxon>Craniata</taxon>
        <taxon>Vertebrata</taxon>
        <taxon>Euteleostomi</taxon>
        <taxon>Actinopterygii</taxon>
        <taxon>Neopterygii</taxon>
        <taxon>Holostei</taxon>
        <taxon>Semionotiformes</taxon>
        <taxon>Lepisosteidae</taxon>
        <taxon>Lepisosteus</taxon>
    </lineage>
</organism>
<dbReference type="InterPro" id="IPR020863">
    <property type="entry name" value="MACPF_CS"/>
</dbReference>
<evidence type="ECO:0000256" key="1">
    <source>
        <dbReference type="ARBA" id="ARBA00004276"/>
    </source>
</evidence>
<dbReference type="SMART" id="SM00209">
    <property type="entry name" value="TSP1"/>
    <property type="match status" value="2"/>
</dbReference>
<evidence type="ECO:0000256" key="22">
    <source>
        <dbReference type="PROSITE-ProRule" id="PRU00124"/>
    </source>
</evidence>
<reference evidence="25" key="3">
    <citation type="submission" date="2025-09" db="UniProtKB">
        <authorList>
            <consortium name="Ensembl"/>
        </authorList>
    </citation>
    <scope>IDENTIFICATION</scope>
</reference>
<evidence type="ECO:0000256" key="7">
    <source>
        <dbReference type="ARBA" id="ARBA00022536"/>
    </source>
</evidence>
<keyword evidence="17" id="KW-0179">Complement alternate pathway</keyword>
<dbReference type="SUPFAM" id="SSF57424">
    <property type="entry name" value="LDL receptor-like module"/>
    <property type="match status" value="1"/>
</dbReference>
<comment type="caution">
    <text evidence="22">Lacks conserved residue(s) required for the propagation of feature annotation.</text>
</comment>
<sequence>MKTLAVLSVILCLLQGIILVDGGDFMDNSKPLQRMAREVGAPAQVDCKLSTWSPWSKCDPCSKQMFRARSVEVFGQFGGQTCFEPLGQKKACTTDDACDRVQPECSETEFRCESGTCIKKRLECNGDNDCGDLSDEDCEEPHRPPCGKSLVDLSELGRTAGYGINILGSHPRANPFNNEFFNGVCNRVRDPSTREYNRIPWNVVALTYATLTEESFSKDIFEEASTLVRELLTEKSISVDAGFSFKFSGSPKEEGAASDTGGGFKGGVNVDSSEKIKTINEYSTVKTKSFMRVKGKIQLSTFRMRSRDLRLSDTFLDDLIDLPLEYSKSRYFDFLEDYGTHYTVSGTAGGKYDLVYVMDKETLKTSRMKEEEIKKCLGFDASVDFKTSGVDLDLHAKPKFCNNLKTGSTATNESTALLEKVISFVSGGTPASTAALKRQIEKEGVMDVNAYVEWARSLDVAPVLVTSKPEAIYNLVPLTMTDANKKKANLEAAINDYIEEYNVCKCKPCQNGGTVTLIDGDCLCLCLPKFEGIAYQNRKSEAIDSGTVVQEGNWACWSSWSACAGGHRTRSRICNTEGLSKGSCKGEQVKTDYC</sequence>
<dbReference type="SUPFAM" id="SSF82895">
    <property type="entry name" value="TSP-1 type 1 repeat"/>
    <property type="match status" value="2"/>
</dbReference>
<comment type="function">
    <text evidence="20">Pore-forming component of the membrane attack complex (MAC), a multiprotein complex activated by the complement cascade, which inserts into a target cell membrane and forms a pore, leading to target cell membrane rupture and cell lysis. The MAC is initiated by proteolytic cleavage of C5 into complement C5b in response to the classical, alternative, lectin and GZMK complement pathways. The complement pathways consist in a cascade of proteins that leads to phagocytosis and breakdown of pathogens and signaling that strengthens the adaptive immune system. Constitutes the pore-forming subunit of the MAC complex: during MAC assembly, C9 associates with the C5b8 intermediate complex, and polymerizes to complete the pore.</text>
</comment>
<feature type="chain" id="PRO_5004867050" description="Complement component C9" evidence="23">
    <location>
        <begin position="23"/>
        <end position="594"/>
    </location>
</feature>
<comment type="similarity">
    <text evidence="3">Belongs to the complement C6/C7/C8/C9 family.</text>
</comment>
<dbReference type="InterPro" id="IPR001862">
    <property type="entry name" value="MAC_perforin"/>
</dbReference>
<reference evidence="26" key="1">
    <citation type="submission" date="2011-12" db="EMBL/GenBank/DDBJ databases">
        <title>The Draft Genome of Lepisosteus oculatus.</title>
        <authorList>
            <consortium name="The Broad Institute Genome Assembly &amp; Analysis Group"/>
            <consortium name="Computational R&amp;D Group"/>
            <consortium name="and Sequencing Platform"/>
            <person name="Di Palma F."/>
            <person name="Alfoldi J."/>
            <person name="Johnson J."/>
            <person name="Berlin A."/>
            <person name="Gnerre S."/>
            <person name="Jaffe D."/>
            <person name="MacCallum I."/>
            <person name="Young S."/>
            <person name="Walker B.J."/>
            <person name="Lander E.S."/>
            <person name="Lindblad-Toh K."/>
        </authorList>
    </citation>
    <scope>NUCLEOTIDE SEQUENCE [LARGE SCALE GENOMIC DNA]</scope>
</reference>
<dbReference type="InterPro" id="IPR023415">
    <property type="entry name" value="LDLR_class-A_CS"/>
</dbReference>
<dbReference type="InterPro" id="IPR036383">
    <property type="entry name" value="TSP1_rpt_sf"/>
</dbReference>
<dbReference type="OrthoDB" id="10037824at2759"/>
<keyword evidence="13" id="KW-0180">Complement pathway</keyword>
<keyword evidence="19" id="KW-1053">Target membrane</keyword>
<keyword evidence="18" id="KW-0325">Glycoprotein</keyword>
<evidence type="ECO:0000256" key="17">
    <source>
        <dbReference type="ARBA" id="ARBA00023162"/>
    </source>
</evidence>
<evidence type="ECO:0000256" key="8">
    <source>
        <dbReference type="ARBA" id="ARBA00022537"/>
    </source>
</evidence>
<keyword evidence="7" id="KW-0245">EGF-like domain</keyword>
<dbReference type="PROSITE" id="PS00279">
    <property type="entry name" value="MACPF_1"/>
    <property type="match status" value="1"/>
</dbReference>
<keyword evidence="16 22" id="KW-1015">Disulfide bond</keyword>
<feature type="disulfide bond" evidence="22">
    <location>
        <begin position="112"/>
        <end position="130"/>
    </location>
</feature>
<feature type="disulfide bond" evidence="22">
    <location>
        <begin position="105"/>
        <end position="117"/>
    </location>
</feature>
<evidence type="ECO:0000313" key="25">
    <source>
        <dbReference type="Ensembl" id="ENSLOCP00000013990.1"/>
    </source>
</evidence>
<dbReference type="GO" id="GO:0044218">
    <property type="term" value="C:other organism cell membrane"/>
    <property type="evidence" value="ECO:0007669"/>
    <property type="project" value="UniProtKB-KW"/>
</dbReference>
<reference evidence="25" key="2">
    <citation type="submission" date="2025-08" db="UniProtKB">
        <authorList>
            <consortium name="Ensembl"/>
        </authorList>
    </citation>
    <scope>IDENTIFICATION</scope>
</reference>
<comment type="subcellular location">
    <subcellularLocation>
        <location evidence="2">Secreted</location>
    </subcellularLocation>
    <subcellularLocation>
        <location evidence="1">Target cell membrane</location>
        <topology evidence="1">Multi-pass membrane protein</topology>
    </subcellularLocation>
</comment>
<dbReference type="GO" id="GO:0042742">
    <property type="term" value="P:defense response to bacterium"/>
    <property type="evidence" value="ECO:0007669"/>
    <property type="project" value="Ensembl"/>
</dbReference>
<keyword evidence="14" id="KW-0473">Membrane attack complex</keyword>
<dbReference type="Pfam" id="PF00057">
    <property type="entry name" value="Ldl_recept_a"/>
    <property type="match status" value="1"/>
</dbReference>
<evidence type="ECO:0000256" key="23">
    <source>
        <dbReference type="SAM" id="SignalP"/>
    </source>
</evidence>
<dbReference type="Proteomes" id="UP000018468">
    <property type="component" value="Linkage group LG2"/>
</dbReference>
<accession>W5N031</accession>
<dbReference type="InterPro" id="IPR002172">
    <property type="entry name" value="LDrepeatLR_classA_rpt"/>
</dbReference>
<evidence type="ECO:0000256" key="13">
    <source>
        <dbReference type="ARBA" id="ARBA00022875"/>
    </source>
</evidence>
<dbReference type="CDD" id="cd00112">
    <property type="entry name" value="LDLa"/>
    <property type="match status" value="1"/>
</dbReference>
<dbReference type="PANTHER" id="PTHR45742">
    <property type="entry name" value="COMPLEMENT COMPONENT C6"/>
    <property type="match status" value="1"/>
</dbReference>
<dbReference type="PROSITE" id="PS50068">
    <property type="entry name" value="LDLRA_2"/>
    <property type="match status" value="1"/>
</dbReference>
<evidence type="ECO:0000256" key="3">
    <source>
        <dbReference type="ARBA" id="ARBA00009214"/>
    </source>
</evidence>
<keyword evidence="23" id="KW-0732">Signal</keyword>
<name>W5N031_LEPOC</name>
<dbReference type="HOGENOM" id="CLU_032453_2_0_1"/>
<dbReference type="PROSITE" id="PS50092">
    <property type="entry name" value="TSP1"/>
    <property type="match status" value="2"/>
</dbReference>
<dbReference type="Gene3D" id="2.20.100.10">
    <property type="entry name" value="Thrombospondin type-1 (TSP1) repeat"/>
    <property type="match status" value="1"/>
</dbReference>
<evidence type="ECO:0000256" key="4">
    <source>
        <dbReference type="ARBA" id="ARBA00018261"/>
    </source>
</evidence>
<keyword evidence="5" id="KW-1134">Transmembrane beta strand</keyword>
<dbReference type="InterPro" id="IPR000884">
    <property type="entry name" value="TSP1_rpt"/>
</dbReference>
<keyword evidence="10" id="KW-0812">Transmembrane</keyword>
<comment type="subunit">
    <text evidence="21">Homooligomer; about 20 C9 chains oligomerize to give rise to a huge beta-barrel that forms a 100 Angstrom diameter pore in target membranes. Component of the membrane attack complex (MAC), composed of complement C5b, C6, C7, C8A, C8B, C8G and multiple copies of the pore-forming subunit C9.</text>
</comment>
<keyword evidence="15" id="KW-0472">Membrane</keyword>
<keyword evidence="26" id="KW-1185">Reference proteome</keyword>
<keyword evidence="8" id="KW-1052">Target cell membrane</keyword>
<keyword evidence="9" id="KW-0399">Innate immunity</keyword>
<proteinExistence type="inferred from homology"/>
<evidence type="ECO:0000313" key="26">
    <source>
        <dbReference type="Proteomes" id="UP000018468"/>
    </source>
</evidence>
<evidence type="ECO:0000256" key="21">
    <source>
        <dbReference type="ARBA" id="ARBA00093512"/>
    </source>
</evidence>
<dbReference type="KEGG" id="loc:102695378"/>
<feature type="signal peptide" evidence="23">
    <location>
        <begin position="1"/>
        <end position="22"/>
    </location>
</feature>
<evidence type="ECO:0000256" key="14">
    <source>
        <dbReference type="ARBA" id="ARBA00023058"/>
    </source>
</evidence>
<dbReference type="PRINTS" id="PR00764">
    <property type="entry name" value="COMPLEMENTC9"/>
</dbReference>
<dbReference type="eggNOG" id="ENOG502QWHM">
    <property type="taxonomic scope" value="Eukaryota"/>
</dbReference>
<dbReference type="PANTHER" id="PTHR45742:SF3">
    <property type="entry name" value="COMPLEMENT COMPONENT C9"/>
    <property type="match status" value="1"/>
</dbReference>
<evidence type="ECO:0000256" key="19">
    <source>
        <dbReference type="ARBA" id="ARBA00023298"/>
    </source>
</evidence>
<dbReference type="PROSITE" id="PS01209">
    <property type="entry name" value="LDLRA_1"/>
    <property type="match status" value="1"/>
</dbReference>
<dbReference type="Pfam" id="PF01823">
    <property type="entry name" value="MACPF"/>
    <property type="match status" value="1"/>
</dbReference>
<dbReference type="STRING" id="7918.ENSLOCP00000013990"/>
<dbReference type="GO" id="GO:0005615">
    <property type="term" value="C:extracellular space"/>
    <property type="evidence" value="ECO:0000318"/>
    <property type="project" value="GO_Central"/>
</dbReference>
<dbReference type="Pfam" id="PF00090">
    <property type="entry name" value="TSP_1"/>
    <property type="match status" value="2"/>
</dbReference>
<evidence type="ECO:0000256" key="10">
    <source>
        <dbReference type="ARBA" id="ARBA00022692"/>
    </source>
</evidence>
<dbReference type="Gene3D" id="4.10.400.10">
    <property type="entry name" value="Low-density Lipoprotein Receptor"/>
    <property type="match status" value="1"/>
</dbReference>
<dbReference type="FunCoup" id="W5N031">
    <property type="interactions" value="801"/>
</dbReference>
<evidence type="ECO:0000256" key="15">
    <source>
        <dbReference type="ARBA" id="ARBA00023136"/>
    </source>
</evidence>
<dbReference type="GO" id="GO:0006957">
    <property type="term" value="P:complement activation, alternative pathway"/>
    <property type="evidence" value="ECO:0007669"/>
    <property type="project" value="UniProtKB-KW"/>
</dbReference>
<feature type="domain" description="MACPF" evidence="24">
    <location>
        <begin position="142"/>
        <end position="505"/>
    </location>
</feature>
<evidence type="ECO:0000256" key="20">
    <source>
        <dbReference type="ARBA" id="ARBA00093294"/>
    </source>
</evidence>
<evidence type="ECO:0000256" key="9">
    <source>
        <dbReference type="ARBA" id="ARBA00022588"/>
    </source>
</evidence>
<dbReference type="InterPro" id="IPR020864">
    <property type="entry name" value="MACPF"/>
</dbReference>
<dbReference type="OMA" id="FSVRKCH"/>
<dbReference type="GO" id="GO:0071391">
    <property type="term" value="P:cellular response to estrogen stimulus"/>
    <property type="evidence" value="ECO:0007669"/>
    <property type="project" value="Ensembl"/>
</dbReference>
<evidence type="ECO:0000256" key="18">
    <source>
        <dbReference type="ARBA" id="ARBA00023180"/>
    </source>
</evidence>
<dbReference type="SUPFAM" id="SSF57196">
    <property type="entry name" value="EGF/Laminin"/>
    <property type="match status" value="1"/>
</dbReference>
<dbReference type="Bgee" id="ENSLOCG00000011377">
    <property type="expression patterns" value="Expressed in liver and 8 other cell types or tissues"/>
</dbReference>
<evidence type="ECO:0000256" key="11">
    <source>
        <dbReference type="ARBA" id="ARBA00022852"/>
    </source>
</evidence>
<evidence type="ECO:0000256" key="5">
    <source>
        <dbReference type="ARBA" id="ARBA00022452"/>
    </source>
</evidence>
<dbReference type="GeneID" id="102695378"/>
<evidence type="ECO:0000256" key="16">
    <source>
        <dbReference type="ARBA" id="ARBA00023157"/>
    </source>
</evidence>
<evidence type="ECO:0000259" key="24">
    <source>
        <dbReference type="PROSITE" id="PS51412"/>
    </source>
</evidence>
<dbReference type="EMBL" id="AHAT01017162">
    <property type="status" value="NOT_ANNOTATED_CDS"/>
    <property type="molecule type" value="Genomic_DNA"/>
</dbReference>
<keyword evidence="12" id="KW-0391">Immunity</keyword>
<evidence type="ECO:0000256" key="12">
    <source>
        <dbReference type="ARBA" id="ARBA00022859"/>
    </source>
</evidence>
<dbReference type="PROSITE" id="PS51412">
    <property type="entry name" value="MACPF_2"/>
    <property type="match status" value="1"/>
</dbReference>
<dbReference type="AlphaFoldDB" id="W5N031"/>
<dbReference type="EMBL" id="AHAT01017161">
    <property type="status" value="NOT_ANNOTATED_CDS"/>
    <property type="molecule type" value="Genomic_DNA"/>
</dbReference>
<keyword evidence="11" id="KW-0204">Cytolysis</keyword>